<dbReference type="Proteomes" id="UP000775877">
    <property type="component" value="Unassembled WGS sequence"/>
</dbReference>
<reference evidence="1" key="2">
    <citation type="journal article" date="2021" name="Microbiome">
        <title>Successional dynamics and alternative stable states in a saline activated sludge microbial community over 9 years.</title>
        <authorList>
            <person name="Wang Y."/>
            <person name="Ye J."/>
            <person name="Ju F."/>
            <person name="Liu L."/>
            <person name="Boyd J.A."/>
            <person name="Deng Y."/>
            <person name="Parks D.H."/>
            <person name="Jiang X."/>
            <person name="Yin X."/>
            <person name="Woodcroft B.J."/>
            <person name="Tyson G.W."/>
            <person name="Hugenholtz P."/>
            <person name="Polz M.F."/>
            <person name="Zhang T."/>
        </authorList>
    </citation>
    <scope>NUCLEOTIDE SEQUENCE</scope>
    <source>
        <strain evidence="1">HKST-UBA13</strain>
    </source>
</reference>
<accession>A0A955IA89</accession>
<evidence type="ECO:0000313" key="1">
    <source>
        <dbReference type="EMBL" id="MCA9380739.1"/>
    </source>
</evidence>
<proteinExistence type="predicted"/>
<dbReference type="NCBIfam" id="TIGR02532">
    <property type="entry name" value="IV_pilin_GFxxxE"/>
    <property type="match status" value="1"/>
</dbReference>
<name>A0A955IA89_9BACT</name>
<organism evidence="1 2">
    <name type="scientific">Candidatus Dojkabacteria bacterium</name>
    <dbReference type="NCBI Taxonomy" id="2099670"/>
    <lineage>
        <taxon>Bacteria</taxon>
        <taxon>Candidatus Dojkabacteria</taxon>
    </lineage>
</organism>
<sequence>MKYKSAFTLVEVLLVLAILSAATFFFVPAAAREFGQNSIRSFAQEMESDIYVQQQNAYSGINNHSHGIAFFSDSYIVFEGSTYATAFSTETFDLEPGMVLSNINFGASGNELIFTLGGYKPVAEGSVTLSNSSESIQITVNSSGIIETL</sequence>
<reference evidence="1" key="1">
    <citation type="submission" date="2020-04" db="EMBL/GenBank/DDBJ databases">
        <authorList>
            <person name="Zhang T."/>
        </authorList>
    </citation>
    <scope>NUCLEOTIDE SEQUENCE</scope>
    <source>
        <strain evidence="1">HKST-UBA13</strain>
    </source>
</reference>
<dbReference type="SUPFAM" id="SSF54523">
    <property type="entry name" value="Pili subunits"/>
    <property type="match status" value="1"/>
</dbReference>
<dbReference type="InterPro" id="IPR045584">
    <property type="entry name" value="Pilin-like"/>
</dbReference>
<evidence type="ECO:0000313" key="2">
    <source>
        <dbReference type="Proteomes" id="UP000775877"/>
    </source>
</evidence>
<comment type="caution">
    <text evidence="1">The sequence shown here is derived from an EMBL/GenBank/DDBJ whole genome shotgun (WGS) entry which is preliminary data.</text>
</comment>
<dbReference type="Pfam" id="PF07963">
    <property type="entry name" value="N_methyl"/>
    <property type="match status" value="1"/>
</dbReference>
<gene>
    <name evidence="1" type="ORF">KC678_00550</name>
</gene>
<protein>
    <submittedName>
        <fullName evidence="1">Prepilin-type N-terminal cleavage/methylation domain-containing protein</fullName>
    </submittedName>
</protein>
<dbReference type="InterPro" id="IPR012902">
    <property type="entry name" value="N_methyl_site"/>
</dbReference>
<dbReference type="AlphaFoldDB" id="A0A955IA89"/>
<dbReference type="EMBL" id="JAGQLJ010000009">
    <property type="protein sequence ID" value="MCA9380739.1"/>
    <property type="molecule type" value="Genomic_DNA"/>
</dbReference>